<comment type="caution">
    <text evidence="2">The sequence shown here is derived from an EMBL/GenBank/DDBJ whole genome shotgun (WGS) entry which is preliminary data.</text>
</comment>
<feature type="chain" id="PRO_5041231988" evidence="1">
    <location>
        <begin position="19"/>
        <end position="103"/>
    </location>
</feature>
<accession>A0AA38HSM1</accession>
<sequence length="103" mass="11983">MYLNSFVFLLLYSTVVQSRPVKFPCNSSLAKLSFGSTHWADLTNVWKWMLSTGTSDEAVALPLQEKKPRWVFSSMSKNQEELMKPMEHVLFLENKRPRWVSKA</sequence>
<dbReference type="EMBL" id="JALNTZ010000008">
    <property type="protein sequence ID" value="KAJ3643153.1"/>
    <property type="molecule type" value="Genomic_DNA"/>
</dbReference>
<dbReference type="AlphaFoldDB" id="A0AA38HSM1"/>
<reference evidence="2" key="1">
    <citation type="journal article" date="2023" name="G3 (Bethesda)">
        <title>Whole genome assemblies of Zophobas morio and Tenebrio molitor.</title>
        <authorList>
            <person name="Kaur S."/>
            <person name="Stinson S.A."/>
            <person name="diCenzo G.C."/>
        </authorList>
    </citation>
    <scope>NUCLEOTIDE SEQUENCE</scope>
    <source>
        <strain evidence="2">QUZm001</strain>
    </source>
</reference>
<dbReference type="Proteomes" id="UP001168821">
    <property type="component" value="Unassembled WGS sequence"/>
</dbReference>
<proteinExistence type="predicted"/>
<gene>
    <name evidence="2" type="ORF">Zmor_025880</name>
</gene>
<evidence type="ECO:0000313" key="3">
    <source>
        <dbReference type="Proteomes" id="UP001168821"/>
    </source>
</evidence>
<keyword evidence="1" id="KW-0732">Signal</keyword>
<feature type="signal peptide" evidence="1">
    <location>
        <begin position="1"/>
        <end position="18"/>
    </location>
</feature>
<evidence type="ECO:0000256" key="1">
    <source>
        <dbReference type="SAM" id="SignalP"/>
    </source>
</evidence>
<name>A0AA38HSM1_9CUCU</name>
<protein>
    <submittedName>
        <fullName evidence="2">Uncharacterized protein</fullName>
    </submittedName>
</protein>
<organism evidence="2 3">
    <name type="scientific">Zophobas morio</name>
    <dbReference type="NCBI Taxonomy" id="2755281"/>
    <lineage>
        <taxon>Eukaryota</taxon>
        <taxon>Metazoa</taxon>
        <taxon>Ecdysozoa</taxon>
        <taxon>Arthropoda</taxon>
        <taxon>Hexapoda</taxon>
        <taxon>Insecta</taxon>
        <taxon>Pterygota</taxon>
        <taxon>Neoptera</taxon>
        <taxon>Endopterygota</taxon>
        <taxon>Coleoptera</taxon>
        <taxon>Polyphaga</taxon>
        <taxon>Cucujiformia</taxon>
        <taxon>Tenebrionidae</taxon>
        <taxon>Zophobas</taxon>
    </lineage>
</organism>
<evidence type="ECO:0000313" key="2">
    <source>
        <dbReference type="EMBL" id="KAJ3643153.1"/>
    </source>
</evidence>
<keyword evidence="3" id="KW-1185">Reference proteome</keyword>